<name>A0A8J9UI51_9NEOP</name>
<feature type="non-terminal residue" evidence="1">
    <location>
        <position position="85"/>
    </location>
</feature>
<evidence type="ECO:0000313" key="1">
    <source>
        <dbReference type="EMBL" id="CAH0714122.1"/>
    </source>
</evidence>
<gene>
    <name evidence="1" type="ORF">BINO364_LOCUS1203</name>
</gene>
<reference evidence="1" key="1">
    <citation type="submission" date="2021-12" db="EMBL/GenBank/DDBJ databases">
        <authorList>
            <person name="Martin H S."/>
        </authorList>
    </citation>
    <scope>NUCLEOTIDE SEQUENCE</scope>
</reference>
<dbReference type="Proteomes" id="UP000838878">
    <property type="component" value="Chromosome 1"/>
</dbReference>
<proteinExistence type="predicted"/>
<sequence>MEIFLRADTRTLYYCHSHTPVGVGLLLDATGGVKAQDRHDTCSPRHGGDTPLTSQLRLTKLKDSITQLKPTRDSYPGPPVVQPYM</sequence>
<dbReference type="EMBL" id="OV170221">
    <property type="protein sequence ID" value="CAH0714122.1"/>
    <property type="molecule type" value="Genomic_DNA"/>
</dbReference>
<keyword evidence="2" id="KW-1185">Reference proteome</keyword>
<dbReference type="AlphaFoldDB" id="A0A8J9UI51"/>
<protein>
    <submittedName>
        <fullName evidence="1">Uncharacterized protein</fullName>
    </submittedName>
</protein>
<evidence type="ECO:0000313" key="2">
    <source>
        <dbReference type="Proteomes" id="UP000838878"/>
    </source>
</evidence>
<accession>A0A8J9UI51</accession>
<organism evidence="1 2">
    <name type="scientific">Brenthis ino</name>
    <name type="common">lesser marbled fritillary</name>
    <dbReference type="NCBI Taxonomy" id="405034"/>
    <lineage>
        <taxon>Eukaryota</taxon>
        <taxon>Metazoa</taxon>
        <taxon>Ecdysozoa</taxon>
        <taxon>Arthropoda</taxon>
        <taxon>Hexapoda</taxon>
        <taxon>Insecta</taxon>
        <taxon>Pterygota</taxon>
        <taxon>Neoptera</taxon>
        <taxon>Endopterygota</taxon>
        <taxon>Lepidoptera</taxon>
        <taxon>Glossata</taxon>
        <taxon>Ditrysia</taxon>
        <taxon>Papilionoidea</taxon>
        <taxon>Nymphalidae</taxon>
        <taxon>Heliconiinae</taxon>
        <taxon>Argynnini</taxon>
        <taxon>Brenthis</taxon>
    </lineage>
</organism>